<dbReference type="EMBL" id="CM040456">
    <property type="protein sequence ID" value="MCI4376717.1"/>
    <property type="molecule type" value="Genomic_DNA"/>
</dbReference>
<reference evidence="1 2" key="1">
    <citation type="journal article" date="2022" name="bioRxiv">
        <title>An ancient truncated duplication of the anti-Mullerian hormone receptor type 2 gene is a potential conserved master sex determinant in the Pangasiidae catfish family.</title>
        <authorList>
            <person name="Wen M."/>
            <person name="Pan Q."/>
            <person name="Jouanno E."/>
            <person name="Montfort J."/>
            <person name="Zahm M."/>
            <person name="Cabau C."/>
            <person name="Klopp C."/>
            <person name="Iampietro C."/>
            <person name="Roques C."/>
            <person name="Bouchez O."/>
            <person name="Castinel A."/>
            <person name="Donnadieu C."/>
            <person name="Parrinello H."/>
            <person name="Poncet C."/>
            <person name="Belmonte E."/>
            <person name="Gautier V."/>
            <person name="Avarre J.-C."/>
            <person name="Dugue R."/>
            <person name="Gustiano R."/>
            <person name="Ha T.T.T."/>
            <person name="Campet M."/>
            <person name="Sriphairoj K."/>
            <person name="Ribolli J."/>
            <person name="de Almeida F.L."/>
            <person name="Desvignes T."/>
            <person name="Postlethwait J.H."/>
            <person name="Bucao C.F."/>
            <person name="Robinson-Rechavi M."/>
            <person name="Bobe J."/>
            <person name="Herpin A."/>
            <person name="Guiguen Y."/>
        </authorList>
    </citation>
    <scope>NUCLEOTIDE SEQUENCE [LARGE SCALE GENOMIC DNA]</scope>
    <source>
        <strain evidence="1">YG-Dec2019</strain>
    </source>
</reference>
<proteinExistence type="predicted"/>
<keyword evidence="2" id="KW-1185">Reference proteome</keyword>
<protein>
    <submittedName>
        <fullName evidence="1">Uncharacterized protein</fullName>
    </submittedName>
</protein>
<gene>
    <name evidence="1" type="ORF">PGIGA_G00191770</name>
</gene>
<comment type="caution">
    <text evidence="1">The sequence shown here is derived from an EMBL/GenBank/DDBJ whole genome shotgun (WGS) entry which is preliminary data.</text>
</comment>
<dbReference type="Proteomes" id="UP000829447">
    <property type="component" value="Linkage Group LG3"/>
</dbReference>
<name>A0ACC5WCB6_PANGG</name>
<evidence type="ECO:0000313" key="2">
    <source>
        <dbReference type="Proteomes" id="UP000829447"/>
    </source>
</evidence>
<evidence type="ECO:0000313" key="1">
    <source>
        <dbReference type="EMBL" id="MCI4376717.1"/>
    </source>
</evidence>
<organism evidence="1 2">
    <name type="scientific">Pangasianodon gigas</name>
    <name type="common">Mekong giant catfish</name>
    <name type="synonym">Pangasius gigas</name>
    <dbReference type="NCBI Taxonomy" id="30993"/>
    <lineage>
        <taxon>Eukaryota</taxon>
        <taxon>Metazoa</taxon>
        <taxon>Chordata</taxon>
        <taxon>Craniata</taxon>
        <taxon>Vertebrata</taxon>
        <taxon>Euteleostomi</taxon>
        <taxon>Actinopterygii</taxon>
        <taxon>Neopterygii</taxon>
        <taxon>Teleostei</taxon>
        <taxon>Ostariophysi</taxon>
        <taxon>Siluriformes</taxon>
        <taxon>Pangasiidae</taxon>
        <taxon>Pangasianodon</taxon>
    </lineage>
</organism>
<accession>A0ACC5WCB6</accession>
<sequence length="857" mass="93060">MSKQTLNTSNSMALEQPRGALGKVSIVFATKLKSFTFLPVLKKLPTENRVKSVWEKESNKLSEALGDHEAAEGKTMDESTYKAEVVYVGDMEPQEITKHSETQQHKSTTKLAIAPSPTPAMALDEIGCTNPKPSAGTLDTADNKHSRTPQLGCHNTGTEVGSGLFLNSESQREDEVLSPVSSVDIFTSPFSSKESILSEGWEQETGWSALQMLSPSGSVSPCLSVRSGAFTPSVMRIKCHTLAPGSRLMQMPLTSCQKLGCHKHITSPCPLSTRPRHRPPPTQLSLLTAILRKGRLPVLSSALQRPYSPCWPISPVNMSSCIACSAASTVAPMVGLRAKSCVSKGTTCTEPSCKSRPKLPGIIAKTEPVSPKDQNKGSLSSTTIETTGAVDSNTYAHRSRIISMPEERSSLTLSSSSPSEPPPAPLYKQTHKGIHVSTDPSLLLGSSSSRPMTSSPESNLDSHIQGNGHKSNDTCPTVRNTKPSQTSSSDFKLMQRAHEQSPTPDLRPIQQSQDILASVVPKYTDVKPGSHLQNDRKIFHELEKIHSVSPVFQHSPAPRVAGLTHLSNTPSISPVLISPRPDSCTSTDRYTLSSSPAIPYHHLSPSPSSLCSSPTSSLRGSTPDCIDRGSKKPYKIKSTYKALAAIPTNTLLLEQQAIDDEVNKNNAPLEPSDSIAWEDPHSQMCSPAQLRQQSTELYQVIDEVLKDTNQTGPSSHAIKLTAKSVASETTRKLTPSPRSLGRETKYATFHHQHSAPAEKTLTKPGVIRPAMVMPRLDDDKEKSCFSNTYQRQQESFSTDHQYKLANSTLSTKDEAHGRGDLERARDSSEVPEKRMSSSTPVMNQTREHSTPSPRGSL</sequence>